<dbReference type="SMART" id="SM00438">
    <property type="entry name" value="ZnF_NFX"/>
    <property type="match status" value="4"/>
</dbReference>
<evidence type="ECO:0000256" key="6">
    <source>
        <dbReference type="ARBA" id="ARBA00022833"/>
    </source>
</evidence>
<dbReference type="OrthoDB" id="2423195at2759"/>
<evidence type="ECO:0000259" key="10">
    <source>
        <dbReference type="PROSITE" id="PS51981"/>
    </source>
</evidence>
<feature type="region of interest" description="Disordered" evidence="9">
    <location>
        <begin position="1"/>
        <end position="27"/>
    </location>
</feature>
<dbReference type="GO" id="GO:0004386">
    <property type="term" value="F:helicase activity"/>
    <property type="evidence" value="ECO:0007669"/>
    <property type="project" value="InterPro"/>
</dbReference>
<dbReference type="InterPro" id="IPR057373">
    <property type="entry name" value="ZNFX1"/>
</dbReference>
<dbReference type="GO" id="GO:0002376">
    <property type="term" value="P:immune system process"/>
    <property type="evidence" value="ECO:0007669"/>
    <property type="project" value="UniProtKB-KW"/>
</dbReference>
<keyword evidence="4" id="KW-0677">Repeat</keyword>
<keyword evidence="7" id="KW-0391">Immunity</keyword>
<evidence type="ECO:0000256" key="3">
    <source>
        <dbReference type="ARBA" id="ARBA00022723"/>
    </source>
</evidence>
<evidence type="ECO:0000256" key="8">
    <source>
        <dbReference type="SAM" id="Coils"/>
    </source>
</evidence>
<dbReference type="Pfam" id="PF13086">
    <property type="entry name" value="AAA_11"/>
    <property type="match status" value="1"/>
</dbReference>
<dbReference type="SUPFAM" id="SSF52540">
    <property type="entry name" value="P-loop containing nucleoside triphosphate hydrolases"/>
    <property type="match status" value="1"/>
</dbReference>
<evidence type="ECO:0000256" key="2">
    <source>
        <dbReference type="ARBA" id="ARBA00022490"/>
    </source>
</evidence>
<dbReference type="GO" id="GO:0031048">
    <property type="term" value="P:regulatory ncRNA-mediated heterochromatin formation"/>
    <property type="evidence" value="ECO:0007669"/>
    <property type="project" value="TreeGrafter"/>
</dbReference>
<evidence type="ECO:0000256" key="5">
    <source>
        <dbReference type="ARBA" id="ARBA00022771"/>
    </source>
</evidence>
<dbReference type="InterPro" id="IPR000967">
    <property type="entry name" value="Znf_NFX1"/>
</dbReference>
<dbReference type="Gene3D" id="3.40.50.300">
    <property type="entry name" value="P-loop containing nucleotide triphosphate hydrolases"/>
    <property type="match status" value="3"/>
</dbReference>
<dbReference type="Pfam" id="PF13087">
    <property type="entry name" value="AAA_12"/>
    <property type="match status" value="1"/>
</dbReference>
<dbReference type="PROSITE" id="PS51981">
    <property type="entry name" value="ZF_RZ"/>
    <property type="match status" value="1"/>
</dbReference>
<dbReference type="PANTHER" id="PTHR10887:SF341">
    <property type="entry name" value="NFX1-TYPE ZINC FINGER-CONTAINING PROTEIN 1"/>
    <property type="match status" value="1"/>
</dbReference>
<feature type="coiled-coil region" evidence="8">
    <location>
        <begin position="621"/>
        <end position="648"/>
    </location>
</feature>
<evidence type="ECO:0000313" key="12">
    <source>
        <dbReference type="Proteomes" id="UP000683360"/>
    </source>
</evidence>
<evidence type="ECO:0000256" key="7">
    <source>
        <dbReference type="ARBA" id="ARBA00022859"/>
    </source>
</evidence>
<feature type="domain" description="RZ-type" evidence="10">
    <location>
        <begin position="1761"/>
        <end position="1830"/>
    </location>
</feature>
<keyword evidence="8" id="KW-0175">Coiled coil</keyword>
<dbReference type="InterPro" id="IPR046439">
    <property type="entry name" value="ZF_RZ_dom"/>
</dbReference>
<feature type="region of interest" description="Disordered" evidence="9">
    <location>
        <begin position="200"/>
        <end position="227"/>
    </location>
</feature>
<dbReference type="Proteomes" id="UP000683360">
    <property type="component" value="Unassembled WGS sequence"/>
</dbReference>
<proteinExistence type="predicted"/>
<keyword evidence="3" id="KW-0479">Metal-binding</keyword>
<evidence type="ECO:0000313" key="11">
    <source>
        <dbReference type="EMBL" id="CAG2235638.1"/>
    </source>
</evidence>
<keyword evidence="6" id="KW-0862">Zinc</keyword>
<protein>
    <recommendedName>
        <fullName evidence="10">RZ-type domain-containing protein</fullName>
    </recommendedName>
</protein>
<feature type="region of interest" description="Disordered" evidence="9">
    <location>
        <begin position="718"/>
        <end position="752"/>
    </location>
</feature>
<feature type="compositionally biased region" description="Basic and acidic residues" evidence="9">
    <location>
        <begin position="738"/>
        <end position="751"/>
    </location>
</feature>
<reference evidence="11" key="1">
    <citation type="submission" date="2021-03" db="EMBL/GenBank/DDBJ databases">
        <authorList>
            <person name="Bekaert M."/>
        </authorList>
    </citation>
    <scope>NUCLEOTIDE SEQUENCE</scope>
</reference>
<dbReference type="GO" id="GO:0008270">
    <property type="term" value="F:zinc ion binding"/>
    <property type="evidence" value="ECO:0007669"/>
    <property type="project" value="UniProtKB-KW"/>
</dbReference>
<dbReference type="GO" id="GO:0031380">
    <property type="term" value="C:nuclear RNA-directed RNA polymerase complex"/>
    <property type="evidence" value="ECO:0007669"/>
    <property type="project" value="TreeGrafter"/>
</dbReference>
<dbReference type="Pfam" id="PF20173">
    <property type="entry name" value="ZnF_RZ-type"/>
    <property type="match status" value="1"/>
</dbReference>
<dbReference type="InterPro" id="IPR041677">
    <property type="entry name" value="DNA2/NAM7_AAA_11"/>
</dbReference>
<keyword evidence="2" id="KW-0963">Cytoplasm</keyword>
<keyword evidence="5" id="KW-0863">Zinc-finger</keyword>
<organism evidence="11 12">
    <name type="scientific">Mytilus edulis</name>
    <name type="common">Blue mussel</name>
    <dbReference type="NCBI Taxonomy" id="6550"/>
    <lineage>
        <taxon>Eukaryota</taxon>
        <taxon>Metazoa</taxon>
        <taxon>Spiralia</taxon>
        <taxon>Lophotrochozoa</taxon>
        <taxon>Mollusca</taxon>
        <taxon>Bivalvia</taxon>
        <taxon>Autobranchia</taxon>
        <taxon>Pteriomorphia</taxon>
        <taxon>Mytilida</taxon>
        <taxon>Mytiloidea</taxon>
        <taxon>Mytilidae</taxon>
        <taxon>Mytilinae</taxon>
        <taxon>Mytilus</taxon>
    </lineage>
</organism>
<dbReference type="FunFam" id="3.40.50.300:FF:000742">
    <property type="entry name" value="NFX1-type zinc finger-containing protein 1"/>
    <property type="match status" value="1"/>
</dbReference>
<dbReference type="PANTHER" id="PTHR10887">
    <property type="entry name" value="DNA2/NAM7 HELICASE FAMILY"/>
    <property type="match status" value="1"/>
</dbReference>
<comment type="caution">
    <text evidence="11">The sequence shown here is derived from an EMBL/GenBank/DDBJ whole genome shotgun (WGS) entry which is preliminary data.</text>
</comment>
<dbReference type="EMBL" id="CAJPWZ010002323">
    <property type="protein sequence ID" value="CAG2235638.1"/>
    <property type="molecule type" value="Genomic_DNA"/>
</dbReference>
<accession>A0A8S3TQ21</accession>
<evidence type="ECO:0000256" key="1">
    <source>
        <dbReference type="ARBA" id="ARBA00004496"/>
    </source>
</evidence>
<evidence type="ECO:0000256" key="9">
    <source>
        <dbReference type="SAM" id="MobiDB-lite"/>
    </source>
</evidence>
<evidence type="ECO:0000256" key="4">
    <source>
        <dbReference type="ARBA" id="ARBA00022737"/>
    </source>
</evidence>
<sequence length="1852" mass="214665">MIFGINRGRGRGRGGGRGRGTDKHQHDSLEDVPWKRLLGFRKLEDLQGKEANAILLTFDRYKTALKKALEQTTIKGNKDVNMLMLLVRCLAKCCECESLPQQVIDIFTIVESSKFLYEFIEFVKGLDENATPRVQLQNSGILRDIFTILTKMKSLLPKSRITIQGILAYIDTPINVIKSDTTIIDDDMWNMYEELMNREETTRQKRSHFKDQDGDEDEDEPDDDFREYPVFPTTEEVQSETLTKLRHNKTFGGYDNLDHYLDIQYRLLREDFIAPLREGIREYMAAVHDMRPDKKLHELRIYRDVQIISPICNNHGLCRRISFNYPGMHRIRWEQSKHLIYGSLVCLSPDNFKTVWFATVANRDLKNIRKGLIDIKFEKDYEEVSKIPPDTVFVMAETPAYFEAYRHVLFGLQNVNEGDLPFEKYIVKCLPNVEKPAYLQRSPDAKFDLRPLVDDDIRLDDRKQDEPTNPYPFSEKSKDARNINVTDQTSWPPPELLHLDISQLRALETALSKELAVIQGPPGTGKTYIGHKIIKSLLHNRHIWNTDPDTGVEDNRPILVVCYTNHALDQFLEGIVECYSGDVLRLGSRSSSEIMKPLSINSKRMTMRLNREVPLEIHSSKMEIKHNMMSLQEEVNKIADRIEKAKREILHEDAIKHVMGDFYERLVSGYETIMRDMFGYDFQWEKPKKSSALLEWLGYGEFLGHEPTFEDKAKKMKKKRHQPANPGAVPGTEEDKENIEVDNRNENENRPNDFINVLDERDVEIAQRQLAMEESDEEEESFEDRFNKIMKENIPLVALDVSELDLYFRRPEGEGFRWQKPKKKNKHLKSKIRKSLSSTDRMIDIEVEGFDDDIWTLLPDERWRMYRYWLKVYCDNVQEKIGDKEIEFERTCRKYHEILMQEDKAIMRNSTIIGMTTTCAARYHSVLQEIGPRIIIVEEAAEVLEGHVITTLSRRCEQLILIGDHKQLKPKPTVYKLAREYKLDLSLFERLANNKLDVQCLALQHRMRPQISKMLKIIYPNLKDHEVVENYDKVLGISENVYFIDHRETESPEKDLRSHSNKHEAEYLVELCRYLLLQGYSPSQITVLTTYSGQLFELKYRMPKAEFEGVRVTVVDNYQGEENDIILLSLVRSNEDGTIGFLKEENRVCVAMSRAKKGLYVIGNFEMLLSKSTIWRQFVDHARKNRFIGKKLRLYCENHQDADESIINAEFPSDFKRSPGGGCRRPCEYRLTCGHTCPSVCHIKDREHKDILCKKLCTKTCSRGHRCPLKCNQDCATCEINVPKRLPKCGHTQNVPCYLEPADFKCEGRCVKILSCGHTCQNLCGEIHTDTCTVPVEKLGQCNHATKIPCHLIKTKQAFCPEPCVEILQCEHKCKGSCGECQNGRLHNTCDEVCNRVLICEHICKEKCNNCPPCKEKCKNRCKHNYCGKQCGEECSPCAEDCEWQCEHHRCDQICSSPCERPRCNQPCKERIPRCKHPCIGLCGEPCSNVCRICEPDNEAFNVFFGTEDEPDAKFVQLEDCKHAFEVTGLDKWMDEIKDEQIKLKECPKCKTPIRRNLRYGNIIKETLHNIEVVKQRILGSKSEMEATERTIRQELSELEKTDGRKMKQIHNELTTGAVDENTLKTIVEQIKILKYVNELKEKFETNEGRSGRYDAMYQKALNHLNAVHEFILIRRRYFTKQESLDIESELDRLKLLHQLMRFKERKVILETSLTRELSVDLMLTEQHLTDGRKLTIQRRREVETTLTALKDVIPLTSLGISEEERVQIVTAMGLTKGHWFKCKMGHVYAIGDCGGAEEESRCPECKSGIGGAQHRIRDDNALAPEMDGAAHAAWSTQADLGNYDPFEVRFH</sequence>
<feature type="compositionally biased region" description="Acidic residues" evidence="9">
    <location>
        <begin position="213"/>
        <end position="225"/>
    </location>
</feature>
<keyword evidence="12" id="KW-1185">Reference proteome</keyword>
<dbReference type="InterPro" id="IPR027417">
    <property type="entry name" value="P-loop_NTPase"/>
</dbReference>
<dbReference type="InterPro" id="IPR045055">
    <property type="entry name" value="DNA2/NAM7-like"/>
</dbReference>
<name>A0A8S3TQ21_MYTED</name>
<dbReference type="GO" id="GO:0005737">
    <property type="term" value="C:cytoplasm"/>
    <property type="evidence" value="ECO:0007669"/>
    <property type="project" value="UniProtKB-SubCell"/>
</dbReference>
<dbReference type="InterPro" id="IPR041679">
    <property type="entry name" value="DNA2/NAM7-like_C"/>
</dbReference>
<feature type="region of interest" description="Disordered" evidence="9">
    <location>
        <begin position="458"/>
        <end position="477"/>
    </location>
</feature>
<dbReference type="InterPro" id="IPR047187">
    <property type="entry name" value="SF1_C_Upf1"/>
</dbReference>
<dbReference type="CDD" id="cd18808">
    <property type="entry name" value="SF1_C_Upf1"/>
    <property type="match status" value="1"/>
</dbReference>
<dbReference type="Pfam" id="PF25396">
    <property type="entry name" value="ZNFX1"/>
    <property type="match status" value="1"/>
</dbReference>
<gene>
    <name evidence="11" type="ORF">MEDL_48144</name>
</gene>
<comment type="subcellular location">
    <subcellularLocation>
        <location evidence="1">Cytoplasm</location>
    </subcellularLocation>
</comment>